<evidence type="ECO:0000313" key="2">
    <source>
        <dbReference type="EMBL" id="NYH80151.1"/>
    </source>
</evidence>
<sequence length="159" mass="16019">MTGTNIAILLGVLVGGAAPWLEAVVVIPGGILAGVHPVPVVVAGLVGNLATVAVAAWFGERVRAWWVARRGTRAEAGGRPDAGRRRQRVERLVRRWGLPALAVLGPIGLGTQLSALVAGGIGITPRATFAWIGAGTVAWSIVAAIAAATGISLTGASSP</sequence>
<keyword evidence="1" id="KW-0472">Membrane</keyword>
<evidence type="ECO:0008006" key="4">
    <source>
        <dbReference type="Google" id="ProtNLM"/>
    </source>
</evidence>
<evidence type="ECO:0000256" key="1">
    <source>
        <dbReference type="SAM" id="Phobius"/>
    </source>
</evidence>
<comment type="caution">
    <text evidence="2">The sequence shown here is derived from an EMBL/GenBank/DDBJ whole genome shotgun (WGS) entry which is preliminary data.</text>
</comment>
<name>A0A852YZY6_9ACTN</name>
<keyword evidence="1" id="KW-1133">Transmembrane helix</keyword>
<evidence type="ECO:0000313" key="3">
    <source>
        <dbReference type="Proteomes" id="UP000548304"/>
    </source>
</evidence>
<organism evidence="2 3">
    <name type="scientific">Actinopolyspora biskrensis</name>
    <dbReference type="NCBI Taxonomy" id="1470178"/>
    <lineage>
        <taxon>Bacteria</taxon>
        <taxon>Bacillati</taxon>
        <taxon>Actinomycetota</taxon>
        <taxon>Actinomycetes</taxon>
        <taxon>Actinopolysporales</taxon>
        <taxon>Actinopolysporaceae</taxon>
        <taxon>Actinopolyspora</taxon>
    </lineage>
</organism>
<keyword evidence="3" id="KW-1185">Reference proteome</keyword>
<dbReference type="Pfam" id="PF06695">
    <property type="entry name" value="Sm_multidrug_ex"/>
    <property type="match status" value="1"/>
</dbReference>
<feature type="transmembrane region" description="Helical" evidence="1">
    <location>
        <begin position="129"/>
        <end position="153"/>
    </location>
</feature>
<reference evidence="2 3" key="1">
    <citation type="submission" date="2020-07" db="EMBL/GenBank/DDBJ databases">
        <title>Genomic Encyclopedia of Type Strains, Phase III (KMG-III): the genomes of soil and plant-associated and newly described type strains.</title>
        <authorList>
            <person name="Whitman W."/>
        </authorList>
    </citation>
    <scope>NUCLEOTIDE SEQUENCE [LARGE SCALE GENOMIC DNA]</scope>
    <source>
        <strain evidence="2 3">CECT 8576</strain>
    </source>
</reference>
<dbReference type="InterPro" id="IPR009577">
    <property type="entry name" value="Sm_multidrug_ex"/>
</dbReference>
<proteinExistence type="predicted"/>
<protein>
    <recommendedName>
        <fullName evidence="4">Small multi-drug export protein</fullName>
    </recommendedName>
</protein>
<keyword evidence="1" id="KW-0812">Transmembrane</keyword>
<dbReference type="AlphaFoldDB" id="A0A852YZY6"/>
<feature type="transmembrane region" description="Helical" evidence="1">
    <location>
        <begin position="39"/>
        <end position="59"/>
    </location>
</feature>
<dbReference type="RefSeq" id="WP_179536497.1">
    <property type="nucleotide sequence ID" value="NZ_JACBYW010000006.1"/>
</dbReference>
<gene>
    <name evidence="2" type="ORF">FHR84_003500</name>
</gene>
<dbReference type="Proteomes" id="UP000548304">
    <property type="component" value="Unassembled WGS sequence"/>
</dbReference>
<accession>A0A852YZY6</accession>
<feature type="transmembrane region" description="Helical" evidence="1">
    <location>
        <begin position="96"/>
        <end position="123"/>
    </location>
</feature>
<dbReference type="EMBL" id="JACBYW010000006">
    <property type="protein sequence ID" value="NYH80151.1"/>
    <property type="molecule type" value="Genomic_DNA"/>
</dbReference>